<dbReference type="AlphaFoldDB" id="A0A1Y1VV59"/>
<sequence>MDRRPTTSEIMKECQNFNSFYCLIEENRELFCVDLNSFEERNITGNTNSTGFANFVGNSREKLADYWEYIKCKENFREIRKKYLSQAIKKVEEDVEWMDFDDEEDHCFAGDGIMILVDNKSEHVFPLSENTFILPNLDNMINEGNILFNKFDYFLTSCFWVGIKSEEECHLFGKNPPFHKVVDGRHLRRILCNPHLGQEEILTTIEDSI</sequence>
<evidence type="ECO:0000313" key="1">
    <source>
        <dbReference type="EMBL" id="ORX65191.1"/>
    </source>
</evidence>
<evidence type="ECO:0000313" key="2">
    <source>
        <dbReference type="Proteomes" id="UP000193922"/>
    </source>
</evidence>
<dbReference type="Proteomes" id="UP000193922">
    <property type="component" value="Unassembled WGS sequence"/>
</dbReference>
<keyword evidence="2" id="KW-1185">Reference proteome</keyword>
<reference evidence="1 2" key="1">
    <citation type="submission" date="2016-07" db="EMBL/GenBank/DDBJ databases">
        <title>Pervasive Adenine N6-methylation of Active Genes in Fungi.</title>
        <authorList>
            <consortium name="DOE Joint Genome Institute"/>
            <person name="Mondo S.J."/>
            <person name="Dannebaum R.O."/>
            <person name="Kuo R.C."/>
            <person name="Labutti K."/>
            <person name="Haridas S."/>
            <person name="Kuo A."/>
            <person name="Salamov A."/>
            <person name="Ahrendt S.R."/>
            <person name="Lipzen A."/>
            <person name="Sullivan W."/>
            <person name="Andreopoulos W.B."/>
            <person name="Clum A."/>
            <person name="Lindquist E."/>
            <person name="Daum C."/>
            <person name="Ramamoorthy G.K."/>
            <person name="Gryganskyi A."/>
            <person name="Culley D."/>
            <person name="Magnuson J.K."/>
            <person name="James T.Y."/>
            <person name="O'Malley M.A."/>
            <person name="Stajich J.E."/>
            <person name="Spatafora J.W."/>
            <person name="Visel A."/>
            <person name="Grigoriev I.V."/>
        </authorList>
    </citation>
    <scope>NUCLEOTIDE SEQUENCE [LARGE SCALE GENOMIC DNA]</scope>
    <source>
        <strain evidence="1 2">ATCC 12442</strain>
    </source>
</reference>
<dbReference type="GeneID" id="63805549"/>
<dbReference type="EMBL" id="MCFD01000041">
    <property type="protein sequence ID" value="ORX65191.1"/>
    <property type="molecule type" value="Genomic_DNA"/>
</dbReference>
<dbReference type="RefSeq" id="XP_040739512.1">
    <property type="nucleotide sequence ID" value="XM_040888901.1"/>
</dbReference>
<accession>A0A1Y1VV59</accession>
<organism evidence="1 2">
    <name type="scientific">Linderina pennispora</name>
    <dbReference type="NCBI Taxonomy" id="61395"/>
    <lineage>
        <taxon>Eukaryota</taxon>
        <taxon>Fungi</taxon>
        <taxon>Fungi incertae sedis</taxon>
        <taxon>Zoopagomycota</taxon>
        <taxon>Kickxellomycotina</taxon>
        <taxon>Kickxellomycetes</taxon>
        <taxon>Kickxellales</taxon>
        <taxon>Kickxellaceae</taxon>
        <taxon>Linderina</taxon>
    </lineage>
</organism>
<comment type="caution">
    <text evidence="1">The sequence shown here is derived from an EMBL/GenBank/DDBJ whole genome shotgun (WGS) entry which is preliminary data.</text>
</comment>
<name>A0A1Y1VV59_9FUNG</name>
<protein>
    <submittedName>
        <fullName evidence="1">Uncharacterized protein</fullName>
    </submittedName>
</protein>
<gene>
    <name evidence="1" type="ORF">DL89DRAFT_271270</name>
</gene>
<proteinExistence type="predicted"/>